<dbReference type="STRING" id="1581557.BN1208_0840"/>
<dbReference type="Gene3D" id="1.20.1600.10">
    <property type="entry name" value="Outer membrane efflux proteins (OEP)"/>
    <property type="match status" value="1"/>
</dbReference>
<keyword evidence="2" id="KW-1185">Reference proteome</keyword>
<sequence>MKTRALILQFFPSLFFVCFVAISLSGCNFNSYETKPIANQEVIEKITTKDPEDPKFKEFLRVQGFKEDNLSIKEWGLRELMLCALFFNPRIEIAKKEWDVAKIQEIIAPIKAPSSIGFEGGRQTTGVKESSRDAFGLTLITLFETADKAKIREEKARNQSLIKRLELRKLAWDIKSDLTLNFIRYHQHLLNLQIVRSEIKLQSEILNMLKKRKSLGLSSSIDSNFNQIELNKNIQKLNEEQYQLNDTKSKLASILGISAEKFNTMRVANINFDQNIEGFSKILDDETKQQDIINLGLFNRIDLRIALAKYAVSESQLKLNIANQYPDIRFSPAYIFDYGSSKWLLGITSIIPTVEKNKNLVEEAKKLRDIENLQVERIQTSIVNELAKLRDNYINAKDMVRKDTEDLSAANELENSIESKFNQGEIDRIELTQQKLITMQYKRRFYTNKITLMKIGFDFEALLQEPLNNKKNNEK</sequence>
<reference evidence="2" key="1">
    <citation type="submission" date="2014-12" db="EMBL/GenBank/DDBJ databases">
        <authorList>
            <person name="Salcher M.M."/>
        </authorList>
    </citation>
    <scope>NUCLEOTIDE SEQUENCE [LARGE SCALE GENOMIC DNA]</scope>
    <source>
        <strain evidence="2">MMS-10A-171</strain>
    </source>
</reference>
<dbReference type="HOGENOM" id="CLU_012817_14_1_4"/>
<dbReference type="KEGG" id="mbat:BN1208_0840"/>
<dbReference type="RefSeq" id="WP_046488185.1">
    <property type="nucleotide sequence ID" value="NZ_LN827929.1"/>
</dbReference>
<dbReference type="EMBL" id="LN827929">
    <property type="protein sequence ID" value="CEZ19725.1"/>
    <property type="molecule type" value="Genomic_DNA"/>
</dbReference>
<protein>
    <submittedName>
        <fullName evidence="1">Putative Divalent cation resistant determinant protein C</fullName>
    </submittedName>
</protein>
<dbReference type="AlphaFoldDB" id="A0A0D6EVH6"/>
<dbReference type="PANTHER" id="PTHR30203">
    <property type="entry name" value="OUTER MEMBRANE CATION EFFLUX PROTEIN"/>
    <property type="match status" value="1"/>
</dbReference>
<dbReference type="Proteomes" id="UP000064007">
    <property type="component" value="Chromosome 1"/>
</dbReference>
<name>A0A0D6EVH6_9PROT</name>
<dbReference type="GO" id="GO:0015562">
    <property type="term" value="F:efflux transmembrane transporter activity"/>
    <property type="evidence" value="ECO:0007669"/>
    <property type="project" value="InterPro"/>
</dbReference>
<dbReference type="SUPFAM" id="SSF56954">
    <property type="entry name" value="Outer membrane efflux proteins (OEP)"/>
    <property type="match status" value="1"/>
</dbReference>
<gene>
    <name evidence="1" type="ORF">BN1208_0840</name>
</gene>
<dbReference type="PROSITE" id="PS51257">
    <property type="entry name" value="PROKAR_LIPOPROTEIN"/>
    <property type="match status" value="1"/>
</dbReference>
<proteinExistence type="predicted"/>
<evidence type="ECO:0000313" key="2">
    <source>
        <dbReference type="Proteomes" id="UP000064007"/>
    </source>
</evidence>
<organism evidence="1 2">
    <name type="scientific">Candidatus Methylopumilus planktonicus</name>
    <dbReference type="NCBI Taxonomy" id="1581557"/>
    <lineage>
        <taxon>Bacteria</taxon>
        <taxon>Pseudomonadati</taxon>
        <taxon>Pseudomonadota</taxon>
        <taxon>Betaproteobacteria</taxon>
        <taxon>Nitrosomonadales</taxon>
        <taxon>Methylophilaceae</taxon>
        <taxon>Candidatus Methylopumilus</taxon>
    </lineage>
</organism>
<accession>A0A0D6EVH6</accession>
<dbReference type="InterPro" id="IPR010131">
    <property type="entry name" value="MdtP/NodT-like"/>
</dbReference>
<evidence type="ECO:0000313" key="1">
    <source>
        <dbReference type="EMBL" id="CEZ19725.1"/>
    </source>
</evidence>
<dbReference type="OrthoDB" id="9791261at2"/>